<dbReference type="InterPro" id="IPR016195">
    <property type="entry name" value="Pol/histidinol_Pase-like"/>
</dbReference>
<dbReference type="Gene3D" id="3.30.460.10">
    <property type="entry name" value="Beta Polymerase, domain 2"/>
    <property type="match status" value="1"/>
</dbReference>
<dbReference type="EC" id="2.7.7.7" evidence="3"/>
<dbReference type="GO" id="GO:0140078">
    <property type="term" value="F:class I DNA-(apurinic or apyrimidinic site) endonuclease activity"/>
    <property type="evidence" value="ECO:0007669"/>
    <property type="project" value="UniProtKB-EC"/>
</dbReference>
<dbReference type="GO" id="GO:0006281">
    <property type="term" value="P:DNA repair"/>
    <property type="evidence" value="ECO:0007669"/>
    <property type="project" value="UniProtKB-KW"/>
</dbReference>
<evidence type="ECO:0000256" key="4">
    <source>
        <dbReference type="ARBA" id="ARBA00012720"/>
    </source>
</evidence>
<dbReference type="Gene3D" id="1.10.150.20">
    <property type="entry name" value="5' to 3' exonuclease, C-terminal subdomain"/>
    <property type="match status" value="1"/>
</dbReference>
<dbReference type="SUPFAM" id="SSF158702">
    <property type="entry name" value="Sec63 N-terminal domain-like"/>
    <property type="match status" value="1"/>
</dbReference>
<dbReference type="InterPro" id="IPR037160">
    <property type="entry name" value="DNA_Pol_thumb_sf"/>
</dbReference>
<dbReference type="SUPFAM" id="SSF81301">
    <property type="entry name" value="Nucleotidyltransferase"/>
    <property type="match status" value="1"/>
</dbReference>
<dbReference type="InterPro" id="IPR003141">
    <property type="entry name" value="Pol/His_phosphatase_N"/>
</dbReference>
<evidence type="ECO:0000256" key="16">
    <source>
        <dbReference type="ARBA" id="ARBA00035717"/>
    </source>
</evidence>
<dbReference type="PRINTS" id="PR00870">
    <property type="entry name" value="DNAPOLXBETA"/>
</dbReference>
<dbReference type="InterPro" id="IPR047967">
    <property type="entry name" value="PolX_PHP"/>
</dbReference>
<dbReference type="GO" id="GO:0042578">
    <property type="term" value="F:phosphoric ester hydrolase activity"/>
    <property type="evidence" value="ECO:0007669"/>
    <property type="project" value="TreeGrafter"/>
</dbReference>
<keyword evidence="8" id="KW-0808">Transferase</keyword>
<protein>
    <recommendedName>
        <fullName evidence="5">DNA polymerase beta</fullName>
        <ecNumber evidence="3">2.7.7.7</ecNumber>
        <ecNumber evidence="4">4.2.99.18</ecNumber>
    </recommendedName>
    <alternativeName>
        <fullName evidence="16">5'-deoxyribose-phosphate lyase</fullName>
    </alternativeName>
    <alternativeName>
        <fullName evidence="17">AP lyase</fullName>
    </alternativeName>
</protein>
<evidence type="ECO:0000256" key="3">
    <source>
        <dbReference type="ARBA" id="ARBA00012417"/>
    </source>
</evidence>
<evidence type="ECO:0000256" key="8">
    <source>
        <dbReference type="ARBA" id="ARBA00022679"/>
    </source>
</evidence>
<dbReference type="InterPro" id="IPR003583">
    <property type="entry name" value="Hlx-hairpin-Hlx_DNA-bd_motif"/>
</dbReference>
<feature type="domain" description="Helix-hairpin-helix DNA-binding motif class 1" evidence="22">
    <location>
        <begin position="51"/>
        <end position="70"/>
    </location>
</feature>
<evidence type="ECO:0000256" key="6">
    <source>
        <dbReference type="ARBA" id="ARBA00022481"/>
    </source>
</evidence>
<feature type="domain" description="DNA-directed DNA polymerase X" evidence="24">
    <location>
        <begin position="1"/>
        <end position="318"/>
    </location>
</feature>
<gene>
    <name evidence="25" type="primary">polX</name>
    <name evidence="25" type="ORF">IEN85_12110</name>
</gene>
<evidence type="ECO:0000256" key="18">
    <source>
        <dbReference type="ARBA" id="ARBA00044632"/>
    </source>
</evidence>
<comment type="subcellular location">
    <subcellularLocation>
        <location evidence="2">Cytoplasm</location>
    </subcellularLocation>
</comment>
<keyword evidence="11" id="KW-0227">DNA damage</keyword>
<dbReference type="Gene3D" id="1.10.150.110">
    <property type="entry name" value="DNA polymerase beta, N-terminal domain-like"/>
    <property type="match status" value="1"/>
</dbReference>
<dbReference type="PIRSF" id="PIRSF005047">
    <property type="entry name" value="UCP005047_YshC"/>
    <property type="match status" value="1"/>
</dbReference>
<comment type="catalytic activity">
    <reaction evidence="18">
        <text>2'-deoxyribonucleotide-(2'-deoxyribose 5'-phosphate)-2'-deoxyribonucleotide-DNA = a 3'-end 2'-deoxyribonucleotide-(2,3-dehydro-2,3-deoxyribose 5'-phosphate)-DNA + a 5'-end 5'-phospho-2'-deoxyribonucleoside-DNA + H(+)</text>
        <dbReference type="Rhea" id="RHEA:66592"/>
        <dbReference type="Rhea" id="RHEA-COMP:13180"/>
        <dbReference type="Rhea" id="RHEA-COMP:16897"/>
        <dbReference type="Rhea" id="RHEA-COMP:17067"/>
        <dbReference type="ChEBI" id="CHEBI:15378"/>
        <dbReference type="ChEBI" id="CHEBI:136412"/>
        <dbReference type="ChEBI" id="CHEBI:157695"/>
        <dbReference type="ChEBI" id="CHEBI:167181"/>
        <dbReference type="EC" id="4.2.99.18"/>
    </reaction>
</comment>
<feature type="domain" description="Polymerase/histidinol phosphatase N-terminal" evidence="23">
    <location>
        <begin position="342"/>
        <end position="422"/>
    </location>
</feature>
<dbReference type="SMART" id="SM00481">
    <property type="entry name" value="POLIIIAc"/>
    <property type="match status" value="1"/>
</dbReference>
<dbReference type="InterPro" id="IPR043519">
    <property type="entry name" value="NT_sf"/>
</dbReference>
<dbReference type="AlphaFoldDB" id="A0A927II03"/>
<keyword evidence="13" id="KW-0239">DNA-directed DNA polymerase</keyword>
<keyword evidence="25" id="KW-0540">Nuclease</keyword>
<evidence type="ECO:0000256" key="14">
    <source>
        <dbReference type="ARBA" id="ARBA00023053"/>
    </source>
</evidence>
<dbReference type="Proteomes" id="UP000622317">
    <property type="component" value="Unassembled WGS sequence"/>
</dbReference>
<sequence length="585" mass="64754">MNKSDIADILNEIATLLEIKGENPFKIRAYQNGARKLETLDADLGELVAEGKLKEVAGFGDALVQKITELHETGSLEFFEKLKASVEPGLVSMLEIPGLGAKKIKAMHKELGIASIEELKTACENGEVAALKGFGKKTAEKILVGIENREAYGMRHLWWDANEVAKPILEGLKQLPEVEEASHAGSLRRKRDTVGDLDFIVGSRDAKPIMDWFVGQEGVKEVTAHGETKSSVRFDSGLQADLRVVPPEQFYFALHHFTGSKDHNVAMRQRALARGMSLSEWGLKPVDDEDFSNSKVIASEEELFRCLDLEYILPELREGSGEIEAAEKGKLPELLKPEAIRGVFHNHTTASDGRCSLEEMTEAAQAKGWEYWGTADHSKASFQANGLDDERVLEQLKQIEALNASGKFSTHVFAGIECDILGDGSLDLEESTLMALDYVVASVHISMSQSEDEMTKRLIRAIEHPATTMLGHLTGRILLKREGYKVDVAKVVDAAIANDVIVEINANPRRLDMDWRFWRRAAEKGLMTSINPDAHRAEHFDFVDAGVNVARKGWLSAANVFNTLSLAEVKEAFAKKRPALERLKS</sequence>
<comment type="caution">
    <text evidence="25">The sequence shown here is derived from an EMBL/GenBank/DDBJ whole genome shotgun (WGS) entry which is preliminary data.</text>
</comment>
<evidence type="ECO:0000256" key="9">
    <source>
        <dbReference type="ARBA" id="ARBA00022695"/>
    </source>
</evidence>
<reference evidence="25" key="1">
    <citation type="submission" date="2020-09" db="EMBL/GenBank/DDBJ databases">
        <title>Pelagicoccus enzymogenes sp. nov. with an EPS production, isolated from marine sediment.</title>
        <authorList>
            <person name="Feng X."/>
        </authorList>
    </citation>
    <scope>NUCLEOTIDE SEQUENCE</scope>
    <source>
        <strain evidence="25">NFK12</strain>
    </source>
</reference>
<dbReference type="EC" id="4.2.99.18" evidence="4"/>
<keyword evidence="15" id="KW-0234">DNA repair</keyword>
<evidence type="ECO:0000256" key="21">
    <source>
        <dbReference type="ARBA" id="ARBA00049244"/>
    </source>
</evidence>
<evidence type="ECO:0000256" key="1">
    <source>
        <dbReference type="ARBA" id="ARBA00001946"/>
    </source>
</evidence>
<dbReference type="Pfam" id="PF14716">
    <property type="entry name" value="HHH_8"/>
    <property type="match status" value="1"/>
</dbReference>
<dbReference type="GO" id="GO:0005829">
    <property type="term" value="C:cytosol"/>
    <property type="evidence" value="ECO:0007669"/>
    <property type="project" value="TreeGrafter"/>
</dbReference>
<dbReference type="InterPro" id="IPR029398">
    <property type="entry name" value="PolB_thumb"/>
</dbReference>
<keyword evidence="25" id="KW-0269">Exonuclease</keyword>
<evidence type="ECO:0000259" key="22">
    <source>
        <dbReference type="SMART" id="SM00278"/>
    </source>
</evidence>
<keyword evidence="12" id="KW-0832">Ubl conjugation</keyword>
<comment type="catalytic activity">
    <reaction evidence="19">
        <text>a 5'-end 2'-deoxyribose-2'-deoxyribonucleotide-DNA = (2E,4S)-4-hydroxypenten-2-al-5-phosphate + a 5'-end 5'-phospho-2'-deoxyribonucleoside-DNA + H(+)</text>
        <dbReference type="Rhea" id="RHEA:76255"/>
        <dbReference type="Rhea" id="RHEA-COMP:13180"/>
        <dbReference type="Rhea" id="RHEA-COMP:18657"/>
        <dbReference type="ChEBI" id="CHEBI:15378"/>
        <dbReference type="ChEBI" id="CHEBI:136412"/>
        <dbReference type="ChEBI" id="CHEBI:195194"/>
        <dbReference type="ChEBI" id="CHEBI:195195"/>
    </reaction>
</comment>
<dbReference type="Pfam" id="PF14520">
    <property type="entry name" value="HHH_5"/>
    <property type="match status" value="1"/>
</dbReference>
<dbReference type="SUPFAM" id="SSF89550">
    <property type="entry name" value="PHP domain-like"/>
    <property type="match status" value="1"/>
</dbReference>
<dbReference type="InterPro" id="IPR002054">
    <property type="entry name" value="DNA-dir_DNA_pol_X"/>
</dbReference>
<keyword evidence="9" id="KW-0548">Nucleotidyltransferase</keyword>
<evidence type="ECO:0000256" key="19">
    <source>
        <dbReference type="ARBA" id="ARBA00044678"/>
    </source>
</evidence>
<dbReference type="GO" id="GO:0003887">
    <property type="term" value="F:DNA-directed DNA polymerase activity"/>
    <property type="evidence" value="ECO:0007669"/>
    <property type="project" value="UniProtKB-KW"/>
</dbReference>
<evidence type="ECO:0000256" key="15">
    <source>
        <dbReference type="ARBA" id="ARBA00023204"/>
    </source>
</evidence>
<dbReference type="InterPro" id="IPR050243">
    <property type="entry name" value="PHP_phosphatase"/>
</dbReference>
<dbReference type="GO" id="GO:0008270">
    <property type="term" value="F:zinc ion binding"/>
    <property type="evidence" value="ECO:0007669"/>
    <property type="project" value="TreeGrafter"/>
</dbReference>
<evidence type="ECO:0000259" key="23">
    <source>
        <dbReference type="SMART" id="SM00481"/>
    </source>
</evidence>
<accession>A0A927II03</accession>
<evidence type="ECO:0000313" key="26">
    <source>
        <dbReference type="Proteomes" id="UP000622317"/>
    </source>
</evidence>
<keyword evidence="7" id="KW-0237">DNA synthesis</keyword>
<dbReference type="RefSeq" id="WP_191617349.1">
    <property type="nucleotide sequence ID" value="NZ_JACYFG010000035.1"/>
</dbReference>
<evidence type="ECO:0000256" key="13">
    <source>
        <dbReference type="ARBA" id="ARBA00022932"/>
    </source>
</evidence>
<dbReference type="NCBIfam" id="NF006375">
    <property type="entry name" value="PRK08609.1"/>
    <property type="match status" value="1"/>
</dbReference>
<keyword evidence="10" id="KW-0235">DNA replication</keyword>
<dbReference type="Gene3D" id="3.20.20.140">
    <property type="entry name" value="Metal-dependent hydrolases"/>
    <property type="match status" value="1"/>
</dbReference>
<dbReference type="SUPFAM" id="SSF47802">
    <property type="entry name" value="DNA polymerase beta, N-terminal domain-like"/>
    <property type="match status" value="1"/>
</dbReference>
<dbReference type="PANTHER" id="PTHR36928">
    <property type="entry name" value="PHOSPHATASE YCDX-RELATED"/>
    <property type="match status" value="1"/>
</dbReference>
<dbReference type="InterPro" id="IPR002008">
    <property type="entry name" value="DNA_pol_X_beta-like"/>
</dbReference>
<dbReference type="InterPro" id="IPR027421">
    <property type="entry name" value="DNA_pol_lamdba_lyase_dom_sf"/>
</dbReference>
<proteinExistence type="predicted"/>
<dbReference type="InterPro" id="IPR010996">
    <property type="entry name" value="HHH_MUS81"/>
</dbReference>
<comment type="catalytic activity">
    <reaction evidence="21">
        <text>DNA(n) + a 2'-deoxyribonucleoside 5'-triphosphate = DNA(n+1) + diphosphate</text>
        <dbReference type="Rhea" id="RHEA:22508"/>
        <dbReference type="Rhea" id="RHEA-COMP:17339"/>
        <dbReference type="Rhea" id="RHEA-COMP:17340"/>
        <dbReference type="ChEBI" id="CHEBI:33019"/>
        <dbReference type="ChEBI" id="CHEBI:61560"/>
        <dbReference type="ChEBI" id="CHEBI:173112"/>
        <dbReference type="EC" id="2.7.7.7"/>
    </reaction>
</comment>
<evidence type="ECO:0000256" key="17">
    <source>
        <dbReference type="ARBA" id="ARBA00035726"/>
    </source>
</evidence>
<evidence type="ECO:0000256" key="2">
    <source>
        <dbReference type="ARBA" id="ARBA00004496"/>
    </source>
</evidence>
<evidence type="ECO:0000256" key="12">
    <source>
        <dbReference type="ARBA" id="ARBA00022843"/>
    </source>
</evidence>
<dbReference type="GO" id="GO:0003677">
    <property type="term" value="F:DNA binding"/>
    <property type="evidence" value="ECO:0007669"/>
    <property type="project" value="InterPro"/>
</dbReference>
<name>A0A927II03_9BACT</name>
<dbReference type="SMART" id="SM00278">
    <property type="entry name" value="HhH1"/>
    <property type="match status" value="3"/>
</dbReference>
<dbReference type="PANTHER" id="PTHR36928:SF1">
    <property type="entry name" value="PHOSPHATASE YCDX-RELATED"/>
    <property type="match status" value="1"/>
</dbReference>
<dbReference type="Pfam" id="PF14791">
    <property type="entry name" value="DNA_pol_B_thumb"/>
    <property type="match status" value="1"/>
</dbReference>
<feature type="domain" description="Helix-hairpin-helix DNA-binding motif class 1" evidence="22">
    <location>
        <begin position="126"/>
        <end position="145"/>
    </location>
</feature>
<feature type="domain" description="Helix-hairpin-helix DNA-binding motif class 1" evidence="22">
    <location>
        <begin position="91"/>
        <end position="110"/>
    </location>
</feature>
<dbReference type="SMART" id="SM00483">
    <property type="entry name" value="POLXc"/>
    <property type="match status" value="1"/>
</dbReference>
<evidence type="ECO:0000313" key="25">
    <source>
        <dbReference type="EMBL" id="MBD5780238.1"/>
    </source>
</evidence>
<keyword evidence="6" id="KW-0488">Methylation</keyword>
<comment type="cofactor">
    <cofactor evidence="1">
        <name>Mg(2+)</name>
        <dbReference type="ChEBI" id="CHEBI:18420"/>
    </cofactor>
</comment>
<dbReference type="GO" id="GO:0004527">
    <property type="term" value="F:exonuclease activity"/>
    <property type="evidence" value="ECO:0007669"/>
    <property type="project" value="UniProtKB-KW"/>
</dbReference>
<dbReference type="CDD" id="cd00141">
    <property type="entry name" value="NT_POLXc"/>
    <property type="match status" value="1"/>
</dbReference>
<dbReference type="InterPro" id="IPR004013">
    <property type="entry name" value="PHP_dom"/>
</dbReference>
<dbReference type="CDD" id="cd07436">
    <property type="entry name" value="PHP_PolX"/>
    <property type="match status" value="1"/>
</dbReference>
<keyword evidence="26" id="KW-1185">Reference proteome</keyword>
<evidence type="ECO:0000259" key="24">
    <source>
        <dbReference type="SMART" id="SM00483"/>
    </source>
</evidence>
<evidence type="ECO:0000256" key="5">
    <source>
        <dbReference type="ARBA" id="ARBA00020020"/>
    </source>
</evidence>
<evidence type="ECO:0000256" key="11">
    <source>
        <dbReference type="ARBA" id="ARBA00022763"/>
    </source>
</evidence>
<organism evidence="25 26">
    <name type="scientific">Pelagicoccus enzymogenes</name>
    <dbReference type="NCBI Taxonomy" id="2773457"/>
    <lineage>
        <taxon>Bacteria</taxon>
        <taxon>Pseudomonadati</taxon>
        <taxon>Verrucomicrobiota</taxon>
        <taxon>Opitutia</taxon>
        <taxon>Puniceicoccales</taxon>
        <taxon>Pelagicoccaceae</taxon>
        <taxon>Pelagicoccus</taxon>
    </lineage>
</organism>
<dbReference type="Pfam" id="PF02811">
    <property type="entry name" value="PHP"/>
    <property type="match status" value="1"/>
</dbReference>
<keyword evidence="25" id="KW-0378">Hydrolase</keyword>
<keyword evidence="14" id="KW-0915">Sodium</keyword>
<dbReference type="EMBL" id="JACYFG010000035">
    <property type="protein sequence ID" value="MBD5780238.1"/>
    <property type="molecule type" value="Genomic_DNA"/>
</dbReference>
<evidence type="ECO:0000256" key="10">
    <source>
        <dbReference type="ARBA" id="ARBA00022705"/>
    </source>
</evidence>
<comment type="function">
    <text evidence="20">Repair polymerase that plays a key role in base-excision repair. During this process, the damaged base is excised by specific DNA glycosylases, the DNA backbone is nicked at the abasic site by an apurinic/apyrimidic (AP) endonuclease, and POLB removes 5'-deoxyribose-phosphate from the preincised AP site acting as a 5'-deoxyribose-phosphate lyase (5'-dRP lyase); through its DNA polymerase activity, it adds one nucleotide to the 3' end of the arising single-nucleotide gap. Conducts 'gap-filling' DNA synthesis in a stepwise distributive fashion rather than in a processive fashion as for other DNA polymerases. It is also able to cleave sugar-phosphate bonds 3' to an intact AP site, acting as an AP lyase.</text>
</comment>
<evidence type="ECO:0000256" key="20">
    <source>
        <dbReference type="ARBA" id="ARBA00045548"/>
    </source>
</evidence>
<dbReference type="Gene3D" id="3.30.210.10">
    <property type="entry name" value="DNA polymerase, thumb domain"/>
    <property type="match status" value="1"/>
</dbReference>
<dbReference type="InterPro" id="IPR022311">
    <property type="entry name" value="PolX-like"/>
</dbReference>
<evidence type="ECO:0000256" key="7">
    <source>
        <dbReference type="ARBA" id="ARBA00022634"/>
    </source>
</evidence>